<dbReference type="InterPro" id="IPR013520">
    <property type="entry name" value="Ribonucl_H"/>
</dbReference>
<proteinExistence type="inferred from homology"/>
<reference evidence="6 7" key="1">
    <citation type="submission" date="2016-06" db="EMBL/GenBank/DDBJ databases">
        <title>Evolution of pathogenesis and genome organization in the Tremellales.</title>
        <authorList>
            <person name="Cuomo C."/>
            <person name="Litvintseva A."/>
            <person name="Heitman J."/>
            <person name="Chen Y."/>
            <person name="Sun S."/>
            <person name="Springer D."/>
            <person name="Dromer F."/>
            <person name="Young S."/>
            <person name="Zeng Q."/>
            <person name="Chapman S."/>
            <person name="Gujja S."/>
            <person name="Saif S."/>
            <person name="Birren B."/>
        </authorList>
    </citation>
    <scope>NUCLEOTIDE SEQUENCE [LARGE SCALE GENOMIC DNA]</scope>
    <source>
        <strain evidence="6 7">ATCC 28783</strain>
    </source>
</reference>
<dbReference type="STRING" id="5217.A0A4Q1BHL2"/>
<dbReference type="FunCoup" id="A0A4Q1BHL2">
    <property type="interactions" value="480"/>
</dbReference>
<name>A0A4Q1BHL2_TREME</name>
<dbReference type="FunFam" id="3.30.420.10:FF:000003">
    <property type="entry name" value="Oligoribonuclease"/>
    <property type="match status" value="1"/>
</dbReference>
<accession>A0A4Q1BHL2</accession>
<dbReference type="GO" id="GO:0003676">
    <property type="term" value="F:nucleic acid binding"/>
    <property type="evidence" value="ECO:0007669"/>
    <property type="project" value="InterPro"/>
</dbReference>
<dbReference type="PANTHER" id="PTHR11046">
    <property type="entry name" value="OLIGORIBONUCLEASE, MITOCHONDRIAL"/>
    <property type="match status" value="1"/>
</dbReference>
<dbReference type="InterPro" id="IPR036397">
    <property type="entry name" value="RNaseH_sf"/>
</dbReference>
<keyword evidence="3" id="KW-0378">Hydrolase</keyword>
<comment type="similarity">
    <text evidence="1">Belongs to the oligoribonuclease family.</text>
</comment>
<dbReference type="GO" id="GO:0005739">
    <property type="term" value="C:mitochondrion"/>
    <property type="evidence" value="ECO:0007669"/>
    <property type="project" value="TreeGrafter"/>
</dbReference>
<comment type="caution">
    <text evidence="6">The sequence shown here is derived from an EMBL/GenBank/DDBJ whole genome shotgun (WGS) entry which is preliminary data.</text>
</comment>
<dbReference type="OrthoDB" id="270189at2759"/>
<keyword evidence="7" id="KW-1185">Reference proteome</keyword>
<protein>
    <submittedName>
        <fullName evidence="6">Oligoribonuclease</fullName>
    </submittedName>
</protein>
<dbReference type="CDD" id="cd06135">
    <property type="entry name" value="Orn"/>
    <property type="match status" value="1"/>
</dbReference>
<dbReference type="VEuPathDB" id="FungiDB:TREMEDRAFT_29140"/>
<keyword evidence="2" id="KW-0540">Nuclease</keyword>
<dbReference type="InterPro" id="IPR022894">
    <property type="entry name" value="Oligoribonuclease"/>
</dbReference>
<dbReference type="Gene3D" id="3.30.420.10">
    <property type="entry name" value="Ribonuclease H-like superfamily/Ribonuclease H"/>
    <property type="match status" value="1"/>
</dbReference>
<dbReference type="PANTHER" id="PTHR11046:SF0">
    <property type="entry name" value="OLIGORIBONUCLEASE, MITOCHONDRIAL"/>
    <property type="match status" value="1"/>
</dbReference>
<dbReference type="Pfam" id="PF00929">
    <property type="entry name" value="RNase_T"/>
    <property type="match status" value="1"/>
</dbReference>
<sequence>MTGLDATRDRLLEIAVIITDGKLNPVDEGVDYVIRTEQAVLDGMGEWCVEQHGKSGLTAACLSSPHTHQEVEKVVKEYIMRWIPEPGAGLLAGSSVHLDKAFLVRYMPSITDHLSYRILDVSSIKEICRRWYPSIRKKESDSREGEVAHRALDDIQGSIRELKFYRDHIFPPLEPVPYSTPAASTVSSAEEATI</sequence>
<evidence type="ECO:0000256" key="2">
    <source>
        <dbReference type="ARBA" id="ARBA00022722"/>
    </source>
</evidence>
<dbReference type="NCBIfam" id="NF003765">
    <property type="entry name" value="PRK05359.1"/>
    <property type="match status" value="1"/>
</dbReference>
<evidence type="ECO:0000256" key="1">
    <source>
        <dbReference type="ARBA" id="ARBA00009921"/>
    </source>
</evidence>
<dbReference type="InterPro" id="IPR012337">
    <property type="entry name" value="RNaseH-like_sf"/>
</dbReference>
<evidence type="ECO:0000256" key="3">
    <source>
        <dbReference type="ARBA" id="ARBA00022801"/>
    </source>
</evidence>
<dbReference type="InParanoid" id="A0A4Q1BHL2"/>
<dbReference type="AlphaFoldDB" id="A0A4Q1BHL2"/>
<evidence type="ECO:0000313" key="7">
    <source>
        <dbReference type="Proteomes" id="UP000289152"/>
    </source>
</evidence>
<dbReference type="EMBL" id="SDIL01000078">
    <property type="protein sequence ID" value="RXK37080.1"/>
    <property type="molecule type" value="Genomic_DNA"/>
</dbReference>
<evidence type="ECO:0000256" key="4">
    <source>
        <dbReference type="ARBA" id="ARBA00022839"/>
    </source>
</evidence>
<keyword evidence="4" id="KW-0269">Exonuclease</keyword>
<feature type="domain" description="Exonuclease" evidence="5">
    <location>
        <begin position="1"/>
        <end position="171"/>
    </location>
</feature>
<dbReference type="GO" id="GO:0000175">
    <property type="term" value="F:3'-5'-RNA exonuclease activity"/>
    <property type="evidence" value="ECO:0007669"/>
    <property type="project" value="InterPro"/>
</dbReference>
<dbReference type="SUPFAM" id="SSF53098">
    <property type="entry name" value="Ribonuclease H-like"/>
    <property type="match status" value="1"/>
</dbReference>
<evidence type="ECO:0000313" key="6">
    <source>
        <dbReference type="EMBL" id="RXK37080.1"/>
    </source>
</evidence>
<organism evidence="6 7">
    <name type="scientific">Tremella mesenterica</name>
    <name type="common">Jelly fungus</name>
    <dbReference type="NCBI Taxonomy" id="5217"/>
    <lineage>
        <taxon>Eukaryota</taxon>
        <taxon>Fungi</taxon>
        <taxon>Dikarya</taxon>
        <taxon>Basidiomycota</taxon>
        <taxon>Agaricomycotina</taxon>
        <taxon>Tremellomycetes</taxon>
        <taxon>Tremellales</taxon>
        <taxon>Tremellaceae</taxon>
        <taxon>Tremella</taxon>
    </lineage>
</organism>
<dbReference type="SMART" id="SM00479">
    <property type="entry name" value="EXOIII"/>
    <property type="match status" value="1"/>
</dbReference>
<evidence type="ECO:0000259" key="5">
    <source>
        <dbReference type="SMART" id="SM00479"/>
    </source>
</evidence>
<dbReference type="Proteomes" id="UP000289152">
    <property type="component" value="Unassembled WGS sequence"/>
</dbReference>
<gene>
    <name evidence="6" type="ORF">M231_05668</name>
</gene>